<proteinExistence type="predicted"/>
<dbReference type="Proteomes" id="UP001234297">
    <property type="component" value="Chromosome 8"/>
</dbReference>
<accession>A0ACC2LLY0</accession>
<keyword evidence="2" id="KW-1185">Reference proteome</keyword>
<comment type="caution">
    <text evidence="1">The sequence shown here is derived from an EMBL/GenBank/DDBJ whole genome shotgun (WGS) entry which is preliminary data.</text>
</comment>
<reference evidence="1 2" key="1">
    <citation type="journal article" date="2022" name="Hortic Res">
        <title>A haplotype resolved chromosomal level avocado genome allows analysis of novel avocado genes.</title>
        <authorList>
            <person name="Nath O."/>
            <person name="Fletcher S.J."/>
            <person name="Hayward A."/>
            <person name="Shaw L.M."/>
            <person name="Masouleh A.K."/>
            <person name="Furtado A."/>
            <person name="Henry R.J."/>
            <person name="Mitter N."/>
        </authorList>
    </citation>
    <scope>NUCLEOTIDE SEQUENCE [LARGE SCALE GENOMIC DNA]</scope>
    <source>
        <strain evidence="2">cv. Hass</strain>
    </source>
</reference>
<evidence type="ECO:0000313" key="2">
    <source>
        <dbReference type="Proteomes" id="UP001234297"/>
    </source>
</evidence>
<dbReference type="EMBL" id="CM056816">
    <property type="protein sequence ID" value="KAJ8634064.1"/>
    <property type="molecule type" value="Genomic_DNA"/>
</dbReference>
<gene>
    <name evidence="1" type="ORF">MRB53_027400</name>
</gene>
<name>A0ACC2LLY0_PERAE</name>
<organism evidence="1 2">
    <name type="scientific">Persea americana</name>
    <name type="common">Avocado</name>
    <dbReference type="NCBI Taxonomy" id="3435"/>
    <lineage>
        <taxon>Eukaryota</taxon>
        <taxon>Viridiplantae</taxon>
        <taxon>Streptophyta</taxon>
        <taxon>Embryophyta</taxon>
        <taxon>Tracheophyta</taxon>
        <taxon>Spermatophyta</taxon>
        <taxon>Magnoliopsida</taxon>
        <taxon>Magnoliidae</taxon>
        <taxon>Laurales</taxon>
        <taxon>Lauraceae</taxon>
        <taxon>Persea</taxon>
    </lineage>
</organism>
<protein>
    <submittedName>
        <fullName evidence="1">Uncharacterized protein</fullName>
    </submittedName>
</protein>
<evidence type="ECO:0000313" key="1">
    <source>
        <dbReference type="EMBL" id="KAJ8634064.1"/>
    </source>
</evidence>
<sequence length="837" mass="93680">MIHFSHFRRSFWSNNSIFRKGNAFAGYKANGFSVAAQAAMLLPQESENCIDRSLHFDSYAYSRLFQDCIAGNDLIKGKAVHCHALKSGNCLDLFAWNTLLNMYVKLDLLLDARQAFDEMPERNMVSFVTLIQGCSQCGEFDEAIGLFLRLHQEGHELNPFVFSTILKLLVHMEFEELCWCIHACIYKIGCDSDSFVGTALINAYSVSGLIGDARQVFDGIIEKDMVSWTGMVGGYAENGCGEEALELFSQMRKIGLKPNNYTLTSLLKACTGLGAVALGKSIHGCAIKTQYELDFYVGGALLDIYAKFGDIEDARAVFDAIPHNDVILWSYMIARYAQSDQSEAALELFRQMRQAIVVPNQFSFCSVLQACATMEALKLGEQAHCHLVKVGLNSDIFVVNALIDVYAKCERIEDSINLFSNLLHKTDVTWNTMIVGFTHLGYGEEALRLFHQMLDARERGTQVTYSSVLRACASLAALDQGTQIHCLIVKTVYADDTTVSNALMDMYAKCGVIRDAYKVFDSMGQHDEISWNTMISGYSLHGLGEDALRTFEKMSGTKMKPSSITFVGVLSACGSMGLVDRARSYFSLMTEKYGIKPSMEHYTCMVRLLGHAGHLDEAMKFIKKIPLEPSVMVWRALLSACIIHKDVEVGKASAQKVLEIEPHDESTHVLLSNLYAAAGRWDNVANVRKSMRLKGVKKEPGLSWIEIQSEVHAFTVGDKMHPHMRVINAMLEWLHRKINKAGYVPNVNVVLHDVEEDQKEHFLWTHSERLALAFGLVRTPFGSPISIIKNLRICPDCHAVIKLISKVKKATLKDSDLLQHLDISADYFDCFMASFVW</sequence>